<organism evidence="2">
    <name type="scientific">viral metagenome</name>
    <dbReference type="NCBI Taxonomy" id="1070528"/>
    <lineage>
        <taxon>unclassified sequences</taxon>
        <taxon>metagenomes</taxon>
        <taxon>organismal metagenomes</taxon>
    </lineage>
</organism>
<keyword evidence="1" id="KW-0812">Transmembrane</keyword>
<accession>A0A6C0FB75</accession>
<dbReference type="AlphaFoldDB" id="A0A6C0FB75"/>
<reference evidence="2" key="1">
    <citation type="journal article" date="2020" name="Nature">
        <title>Giant virus diversity and host interactions through global metagenomics.</title>
        <authorList>
            <person name="Schulz F."/>
            <person name="Roux S."/>
            <person name="Paez-Espino D."/>
            <person name="Jungbluth S."/>
            <person name="Walsh D.A."/>
            <person name="Denef V.J."/>
            <person name="McMahon K.D."/>
            <person name="Konstantinidis K.T."/>
            <person name="Eloe-Fadrosh E.A."/>
            <person name="Kyrpides N.C."/>
            <person name="Woyke T."/>
        </authorList>
    </citation>
    <scope>NUCLEOTIDE SEQUENCE</scope>
    <source>
        <strain evidence="2">GVMAG-S-ERX556126-94</strain>
    </source>
</reference>
<evidence type="ECO:0000313" key="2">
    <source>
        <dbReference type="EMBL" id="QHT39116.1"/>
    </source>
</evidence>
<keyword evidence="1" id="KW-0472">Membrane</keyword>
<protein>
    <submittedName>
        <fullName evidence="2">Uncharacterized protein</fullName>
    </submittedName>
</protein>
<name>A0A6C0FB75_9ZZZZ</name>
<keyword evidence="1" id="KW-1133">Transmembrane helix</keyword>
<sequence length="68" mass="7668">MYPPLFINSKNENENATIQRKMIFKNCDGKLCCELCVVFCVISGICSVYLLFLMHFASEGNVVNISLT</sequence>
<dbReference type="EMBL" id="MN738838">
    <property type="protein sequence ID" value="QHT39116.1"/>
    <property type="molecule type" value="Genomic_DNA"/>
</dbReference>
<feature type="transmembrane region" description="Helical" evidence="1">
    <location>
        <begin position="31"/>
        <end position="52"/>
    </location>
</feature>
<proteinExistence type="predicted"/>
<evidence type="ECO:0000256" key="1">
    <source>
        <dbReference type="SAM" id="Phobius"/>
    </source>
</evidence>